<evidence type="ECO:0000313" key="2">
    <source>
        <dbReference type="EMBL" id="CAB4198839.1"/>
    </source>
</evidence>
<dbReference type="EMBL" id="LR798379">
    <property type="protein sequence ID" value="CAB5227931.1"/>
    <property type="molecule type" value="Genomic_DNA"/>
</dbReference>
<evidence type="ECO:0000313" key="3">
    <source>
        <dbReference type="EMBL" id="CAB4212650.1"/>
    </source>
</evidence>
<evidence type="ECO:0000256" key="1">
    <source>
        <dbReference type="SAM" id="MobiDB-lite"/>
    </source>
</evidence>
<feature type="region of interest" description="Disordered" evidence="1">
    <location>
        <begin position="1"/>
        <end position="25"/>
    </location>
</feature>
<organism evidence="2">
    <name type="scientific">uncultured Caudovirales phage</name>
    <dbReference type="NCBI Taxonomy" id="2100421"/>
    <lineage>
        <taxon>Viruses</taxon>
        <taxon>Duplodnaviria</taxon>
        <taxon>Heunggongvirae</taxon>
        <taxon>Uroviricota</taxon>
        <taxon>Caudoviricetes</taxon>
        <taxon>Peduoviridae</taxon>
        <taxon>Maltschvirus</taxon>
        <taxon>Maltschvirus maltsch</taxon>
    </lineage>
</organism>
<gene>
    <name evidence="2" type="ORF">UFOVP1325_5</name>
    <name evidence="3" type="ORF">UFOVP1435_25</name>
    <name evidence="4" type="ORF">UFOVP1530_15</name>
</gene>
<feature type="compositionally biased region" description="Low complexity" evidence="1">
    <location>
        <begin position="259"/>
        <end position="272"/>
    </location>
</feature>
<evidence type="ECO:0000313" key="4">
    <source>
        <dbReference type="EMBL" id="CAB5227931.1"/>
    </source>
</evidence>
<dbReference type="EMBL" id="LR797386">
    <property type="protein sequence ID" value="CAB4212650.1"/>
    <property type="molecule type" value="Genomic_DNA"/>
</dbReference>
<protein>
    <submittedName>
        <fullName evidence="2">Uncharacterized protein</fullName>
    </submittedName>
</protein>
<sequence>MKTAYDGKPDSASSTEKAPQVSADGKIIDAQQVDTAAQKIDPSKQAELPFHNHPRWKEMIQERDQLKPAAEQYEKITTFMHSNGLSPQEMAEGMYVMALMKNNPAEAYQKLQQYVGTLARFTGDVLPDDLQAKVNDGFIDQDSARELARLKAEREFSALRSQEVYQAQIQQQEAARAQHELTNSHAMVSAVTQWEHAERAKDPDWAAKYEMVQDRVKALLSATPARNPSDALQIAQRALADVNARLRPLAGRNVPLRNPTSSMSSANSAPAPRTLADVIRMGLQT</sequence>
<reference evidence="2" key="1">
    <citation type="submission" date="2020-05" db="EMBL/GenBank/DDBJ databases">
        <authorList>
            <person name="Chiriac C."/>
            <person name="Salcher M."/>
            <person name="Ghai R."/>
            <person name="Kavagutti S V."/>
        </authorList>
    </citation>
    <scope>NUCLEOTIDE SEQUENCE</scope>
</reference>
<feature type="region of interest" description="Disordered" evidence="1">
    <location>
        <begin position="252"/>
        <end position="273"/>
    </location>
</feature>
<name>A0A6J5RP02_9CAUD</name>
<accession>A0A6J5RP02</accession>
<dbReference type="EMBL" id="LR797274">
    <property type="protein sequence ID" value="CAB4198839.1"/>
    <property type="molecule type" value="Genomic_DNA"/>
</dbReference>
<proteinExistence type="predicted"/>